<evidence type="ECO:0000313" key="2">
    <source>
        <dbReference type="Proteomes" id="UP001314170"/>
    </source>
</evidence>
<organism evidence="1 2">
    <name type="scientific">Dovyalis caffra</name>
    <dbReference type="NCBI Taxonomy" id="77055"/>
    <lineage>
        <taxon>Eukaryota</taxon>
        <taxon>Viridiplantae</taxon>
        <taxon>Streptophyta</taxon>
        <taxon>Embryophyta</taxon>
        <taxon>Tracheophyta</taxon>
        <taxon>Spermatophyta</taxon>
        <taxon>Magnoliopsida</taxon>
        <taxon>eudicotyledons</taxon>
        <taxon>Gunneridae</taxon>
        <taxon>Pentapetalae</taxon>
        <taxon>rosids</taxon>
        <taxon>fabids</taxon>
        <taxon>Malpighiales</taxon>
        <taxon>Salicaceae</taxon>
        <taxon>Flacourtieae</taxon>
        <taxon>Dovyalis</taxon>
    </lineage>
</organism>
<dbReference type="Proteomes" id="UP001314170">
    <property type="component" value="Unassembled WGS sequence"/>
</dbReference>
<dbReference type="EMBL" id="CAWUPB010001194">
    <property type="protein sequence ID" value="CAK7353828.1"/>
    <property type="molecule type" value="Genomic_DNA"/>
</dbReference>
<protein>
    <submittedName>
        <fullName evidence="1">Uncharacterized protein</fullName>
    </submittedName>
</protein>
<accession>A0AAV1SNK4</accession>
<name>A0AAV1SNK4_9ROSI</name>
<dbReference type="AlphaFoldDB" id="A0AAV1SNK4"/>
<evidence type="ECO:0000313" key="1">
    <source>
        <dbReference type="EMBL" id="CAK7353828.1"/>
    </source>
</evidence>
<reference evidence="1 2" key="1">
    <citation type="submission" date="2024-01" db="EMBL/GenBank/DDBJ databases">
        <authorList>
            <person name="Waweru B."/>
        </authorList>
    </citation>
    <scope>NUCLEOTIDE SEQUENCE [LARGE SCALE GENOMIC DNA]</scope>
</reference>
<sequence length="86" mass="9600">MGFRDTGMKAGLGKTKKGPLELLEVISIFLSIENPKTNSFKPPHHLGQTLQRRRCDIMPTLFICRHVATSFCASSDNAIIIRDELS</sequence>
<keyword evidence="2" id="KW-1185">Reference proteome</keyword>
<comment type="caution">
    <text evidence="1">The sequence shown here is derived from an EMBL/GenBank/DDBJ whole genome shotgun (WGS) entry which is preliminary data.</text>
</comment>
<proteinExistence type="predicted"/>
<gene>
    <name evidence="1" type="ORF">DCAF_LOCUS24928</name>
</gene>